<keyword evidence="3" id="KW-0732">Signal</keyword>
<proteinExistence type="predicted"/>
<dbReference type="InterPro" id="IPR036010">
    <property type="entry name" value="2Fe-2S_ferredoxin-like_sf"/>
</dbReference>
<evidence type="ECO:0000256" key="1">
    <source>
        <dbReference type="ARBA" id="ARBA00022714"/>
    </source>
</evidence>
<dbReference type="InterPro" id="IPR006058">
    <property type="entry name" value="2Fe2S_fd_BS"/>
</dbReference>
<reference evidence="5 6" key="1">
    <citation type="submission" date="2024-10" db="EMBL/GenBank/DDBJ databases">
        <title>Updated reference genomes for cyclostephanoid diatoms.</title>
        <authorList>
            <person name="Roberts W.R."/>
            <person name="Alverson A.J."/>
        </authorList>
    </citation>
    <scope>NUCLEOTIDE SEQUENCE [LARGE SCALE GENOMIC DNA]</scope>
    <source>
        <strain evidence="5 6">AJA276-08</strain>
    </source>
</reference>
<dbReference type="SUPFAM" id="SSF54292">
    <property type="entry name" value="2Fe-2S ferredoxin-like"/>
    <property type="match status" value="1"/>
</dbReference>
<dbReference type="EMBL" id="JALLAZ020000686">
    <property type="protein sequence ID" value="KAL3789313.1"/>
    <property type="molecule type" value="Genomic_DNA"/>
</dbReference>
<keyword evidence="1" id="KW-0408">Iron</keyword>
<evidence type="ECO:0000256" key="3">
    <source>
        <dbReference type="SAM" id="SignalP"/>
    </source>
</evidence>
<organism evidence="5 6">
    <name type="scientific">Stephanodiscus triporus</name>
    <dbReference type="NCBI Taxonomy" id="2934178"/>
    <lineage>
        <taxon>Eukaryota</taxon>
        <taxon>Sar</taxon>
        <taxon>Stramenopiles</taxon>
        <taxon>Ochrophyta</taxon>
        <taxon>Bacillariophyta</taxon>
        <taxon>Coscinodiscophyceae</taxon>
        <taxon>Thalassiosirophycidae</taxon>
        <taxon>Stephanodiscales</taxon>
        <taxon>Stephanodiscaceae</taxon>
        <taxon>Stephanodiscus</taxon>
    </lineage>
</organism>
<evidence type="ECO:0000256" key="2">
    <source>
        <dbReference type="ARBA" id="ARBA00023014"/>
    </source>
</evidence>
<dbReference type="CDD" id="cd00207">
    <property type="entry name" value="fer2"/>
    <property type="match status" value="1"/>
</dbReference>
<dbReference type="InterPro" id="IPR001041">
    <property type="entry name" value="2Fe-2S_ferredoxin-type"/>
</dbReference>
<dbReference type="InterPro" id="IPR012675">
    <property type="entry name" value="Beta-grasp_dom_sf"/>
</dbReference>
<gene>
    <name evidence="5" type="ORF">ACHAW5_010215</name>
</gene>
<evidence type="ECO:0000313" key="6">
    <source>
        <dbReference type="Proteomes" id="UP001530315"/>
    </source>
</evidence>
<keyword evidence="6" id="KW-1185">Reference proteome</keyword>
<feature type="chain" id="PRO_5044816610" description="2Fe-2S ferredoxin-type domain-containing protein" evidence="3">
    <location>
        <begin position="27"/>
        <end position="165"/>
    </location>
</feature>
<sequence length="165" mass="17251">MVRRAFARVAALAAAVLSLSAPVVRSFVQSSPPYASRHRTTATTATTTTTAVTTTTSKTTSSPTSLHIFGGLKDAFTNDDSLGKAKDAGLSSGPRYNDQVTVNGRPISKVVVDQKISLVCNAARVKVPYNCQNGECGTCTVKMNGKKVRACVAKVPSGKCAIQTL</sequence>
<dbReference type="Proteomes" id="UP001530315">
    <property type="component" value="Unassembled WGS sequence"/>
</dbReference>
<dbReference type="AlphaFoldDB" id="A0ABD3PMU2"/>
<dbReference type="Pfam" id="PF00111">
    <property type="entry name" value="Fer2"/>
    <property type="match status" value="1"/>
</dbReference>
<accession>A0ABD3PMU2</accession>
<comment type="caution">
    <text evidence="5">The sequence shown here is derived from an EMBL/GenBank/DDBJ whole genome shotgun (WGS) entry which is preliminary data.</text>
</comment>
<keyword evidence="2" id="KW-0411">Iron-sulfur</keyword>
<evidence type="ECO:0000313" key="5">
    <source>
        <dbReference type="EMBL" id="KAL3789313.1"/>
    </source>
</evidence>
<dbReference type="Gene3D" id="3.10.20.30">
    <property type="match status" value="1"/>
</dbReference>
<dbReference type="GO" id="GO:0051537">
    <property type="term" value="F:2 iron, 2 sulfur cluster binding"/>
    <property type="evidence" value="ECO:0007669"/>
    <property type="project" value="UniProtKB-KW"/>
</dbReference>
<evidence type="ECO:0000259" key="4">
    <source>
        <dbReference type="PROSITE" id="PS51085"/>
    </source>
</evidence>
<protein>
    <recommendedName>
        <fullName evidence="4">2Fe-2S ferredoxin-type domain-containing protein</fullName>
    </recommendedName>
</protein>
<keyword evidence="1" id="KW-0479">Metal-binding</keyword>
<name>A0ABD3PMU2_9STRA</name>
<dbReference type="PROSITE" id="PS51085">
    <property type="entry name" value="2FE2S_FER_2"/>
    <property type="match status" value="1"/>
</dbReference>
<feature type="domain" description="2Fe-2S ferredoxin-type" evidence="4">
    <location>
        <begin position="98"/>
        <end position="165"/>
    </location>
</feature>
<feature type="signal peptide" evidence="3">
    <location>
        <begin position="1"/>
        <end position="26"/>
    </location>
</feature>
<keyword evidence="1" id="KW-0001">2Fe-2S</keyword>
<dbReference type="PROSITE" id="PS00197">
    <property type="entry name" value="2FE2S_FER_1"/>
    <property type="match status" value="1"/>
</dbReference>